<accession>A0AAN8W2Q7</accession>
<reference evidence="2 3" key="1">
    <citation type="submission" date="2023-12" db="EMBL/GenBank/DDBJ databases">
        <title>A high-quality genome assembly for Dillenia turbinata (Dilleniales).</title>
        <authorList>
            <person name="Chanderbali A."/>
        </authorList>
    </citation>
    <scope>NUCLEOTIDE SEQUENCE [LARGE SCALE GENOMIC DNA]</scope>
    <source>
        <strain evidence="2">LSX21</strain>
        <tissue evidence="2">Leaf</tissue>
    </source>
</reference>
<organism evidence="2 3">
    <name type="scientific">Dillenia turbinata</name>
    <dbReference type="NCBI Taxonomy" id="194707"/>
    <lineage>
        <taxon>Eukaryota</taxon>
        <taxon>Viridiplantae</taxon>
        <taxon>Streptophyta</taxon>
        <taxon>Embryophyta</taxon>
        <taxon>Tracheophyta</taxon>
        <taxon>Spermatophyta</taxon>
        <taxon>Magnoliopsida</taxon>
        <taxon>eudicotyledons</taxon>
        <taxon>Gunneridae</taxon>
        <taxon>Pentapetalae</taxon>
        <taxon>Dilleniales</taxon>
        <taxon>Dilleniaceae</taxon>
        <taxon>Dillenia</taxon>
    </lineage>
</organism>
<evidence type="ECO:0000313" key="3">
    <source>
        <dbReference type="Proteomes" id="UP001370490"/>
    </source>
</evidence>
<comment type="caution">
    <text evidence="2">The sequence shown here is derived from an EMBL/GenBank/DDBJ whole genome shotgun (WGS) entry which is preliminary data.</text>
</comment>
<dbReference type="AlphaFoldDB" id="A0AAN8W2Q7"/>
<feature type="transmembrane region" description="Helical" evidence="1">
    <location>
        <begin position="75"/>
        <end position="95"/>
    </location>
</feature>
<keyword evidence="1" id="KW-1133">Transmembrane helix</keyword>
<dbReference type="EMBL" id="JBAMMX010000005">
    <property type="protein sequence ID" value="KAK6940432.1"/>
    <property type="molecule type" value="Genomic_DNA"/>
</dbReference>
<keyword evidence="1" id="KW-0812">Transmembrane</keyword>
<proteinExistence type="predicted"/>
<dbReference type="Proteomes" id="UP001370490">
    <property type="component" value="Unassembled WGS sequence"/>
</dbReference>
<name>A0AAN8W2Q7_9MAGN</name>
<dbReference type="PANTHER" id="PTHR33430:SF1">
    <property type="entry name" value="PGG DOMAIN-CONTAINING PROTEIN"/>
    <property type="match status" value="1"/>
</dbReference>
<protein>
    <submittedName>
        <fullName evidence="2">Uncharacterized protein</fullName>
    </submittedName>
</protein>
<evidence type="ECO:0000256" key="1">
    <source>
        <dbReference type="SAM" id="Phobius"/>
    </source>
</evidence>
<dbReference type="PANTHER" id="PTHR33430">
    <property type="entry name" value="MATERNAL EFFECT EMBRYO ARREST PROTEIN"/>
    <property type="match status" value="1"/>
</dbReference>
<keyword evidence="3" id="KW-1185">Reference proteome</keyword>
<feature type="transmembrane region" description="Helical" evidence="1">
    <location>
        <begin position="152"/>
        <end position="179"/>
    </location>
</feature>
<feature type="transmembrane region" description="Helical" evidence="1">
    <location>
        <begin position="116"/>
        <end position="140"/>
    </location>
</feature>
<evidence type="ECO:0000313" key="2">
    <source>
        <dbReference type="EMBL" id="KAK6940432.1"/>
    </source>
</evidence>
<keyword evidence="1" id="KW-0472">Membrane</keyword>
<feature type="transmembrane region" description="Helical" evidence="1">
    <location>
        <begin position="29"/>
        <end position="48"/>
    </location>
</feature>
<gene>
    <name evidence="2" type="ORF">RJ641_029963</name>
</gene>
<sequence>MMAGSKEDVMLDVGQPDPVEIFKKTLDDVVNVNSLFTIAVFVGLSFSASKESSLESREDCNADINTAKRLVVFEVVSFSLFLCSSLVAKTLKFYLNCHTKEELKQTFRKNVREGMLVLSLVSSFSGMVFLVLSMINVIQIKLGKISCGIQAALWAAIPMIVIVGLALLIYIFVVGYCIIKTRKFI</sequence>